<keyword evidence="1 4" id="KW-0732">Signal</keyword>
<sequence length="152" mass="16551">MTTARRRLAALVALLAAALTHTLLPLPAAQADEWPEIVITDGTICYERQAPDTSWFVTVELSQLSKEDVTFRMSTHDGTAKAPGDYTAFEGIEFRIPAGKLSVDVPLEIIADKEREDEEWFLVTIDSAQGAIIGTEKAEIIIRDGAPPKGGK</sequence>
<feature type="chain" id="PRO_5035265530" description="Calx-beta domain-containing protein" evidence="4">
    <location>
        <begin position="32"/>
        <end position="152"/>
    </location>
</feature>
<proteinExistence type="predicted"/>
<dbReference type="RefSeq" id="WP_203915241.1">
    <property type="nucleotide sequence ID" value="NZ_BONY01000139.1"/>
</dbReference>
<reference evidence="6" key="1">
    <citation type="submission" date="2021-01" db="EMBL/GenBank/DDBJ databases">
        <title>Whole genome shotgun sequence of Rhizocola hellebori NBRC 109834.</title>
        <authorList>
            <person name="Komaki H."/>
            <person name="Tamura T."/>
        </authorList>
    </citation>
    <scope>NUCLEOTIDE SEQUENCE</scope>
    <source>
        <strain evidence="6">NBRC 109834</strain>
    </source>
</reference>
<gene>
    <name evidence="6" type="ORF">Rhe02_95880</name>
</gene>
<evidence type="ECO:0000259" key="5">
    <source>
        <dbReference type="Pfam" id="PF03160"/>
    </source>
</evidence>
<accession>A0A8J3QIZ7</accession>
<protein>
    <recommendedName>
        <fullName evidence="5">Calx-beta domain-containing protein</fullName>
    </recommendedName>
</protein>
<dbReference type="InterPro" id="IPR003644">
    <property type="entry name" value="Calx_beta"/>
</dbReference>
<evidence type="ECO:0000256" key="4">
    <source>
        <dbReference type="SAM" id="SignalP"/>
    </source>
</evidence>
<evidence type="ECO:0000313" key="6">
    <source>
        <dbReference type="EMBL" id="GIH11521.1"/>
    </source>
</evidence>
<evidence type="ECO:0000256" key="1">
    <source>
        <dbReference type="ARBA" id="ARBA00022729"/>
    </source>
</evidence>
<comment type="caution">
    <text evidence="6">The sequence shown here is derived from an EMBL/GenBank/DDBJ whole genome shotgun (WGS) entry which is preliminary data.</text>
</comment>
<dbReference type="PROSITE" id="PS51318">
    <property type="entry name" value="TAT"/>
    <property type="match status" value="1"/>
</dbReference>
<dbReference type="EMBL" id="BONY01000139">
    <property type="protein sequence ID" value="GIH11521.1"/>
    <property type="molecule type" value="Genomic_DNA"/>
</dbReference>
<evidence type="ECO:0000256" key="3">
    <source>
        <dbReference type="ARBA" id="ARBA00022837"/>
    </source>
</evidence>
<dbReference type="Proteomes" id="UP000612899">
    <property type="component" value="Unassembled WGS sequence"/>
</dbReference>
<evidence type="ECO:0000313" key="7">
    <source>
        <dbReference type="Proteomes" id="UP000612899"/>
    </source>
</evidence>
<dbReference type="Pfam" id="PF03160">
    <property type="entry name" value="Calx-beta"/>
    <property type="match status" value="1"/>
</dbReference>
<dbReference type="InterPro" id="IPR038081">
    <property type="entry name" value="CalX-like_sf"/>
</dbReference>
<keyword evidence="3" id="KW-0106">Calcium</keyword>
<name>A0A8J3QIZ7_9ACTN</name>
<feature type="domain" description="Calx-beta" evidence="5">
    <location>
        <begin position="52"/>
        <end position="144"/>
    </location>
</feature>
<feature type="signal peptide" evidence="4">
    <location>
        <begin position="1"/>
        <end position="31"/>
    </location>
</feature>
<evidence type="ECO:0000256" key="2">
    <source>
        <dbReference type="ARBA" id="ARBA00022737"/>
    </source>
</evidence>
<dbReference type="SUPFAM" id="SSF141072">
    <property type="entry name" value="CalX-like"/>
    <property type="match status" value="1"/>
</dbReference>
<keyword evidence="7" id="KW-1185">Reference proteome</keyword>
<keyword evidence="2" id="KW-0677">Repeat</keyword>
<dbReference type="AlphaFoldDB" id="A0A8J3QIZ7"/>
<organism evidence="6 7">
    <name type="scientific">Rhizocola hellebori</name>
    <dbReference type="NCBI Taxonomy" id="1392758"/>
    <lineage>
        <taxon>Bacteria</taxon>
        <taxon>Bacillati</taxon>
        <taxon>Actinomycetota</taxon>
        <taxon>Actinomycetes</taxon>
        <taxon>Micromonosporales</taxon>
        <taxon>Micromonosporaceae</taxon>
        <taxon>Rhizocola</taxon>
    </lineage>
</organism>
<dbReference type="Gene3D" id="2.60.40.2030">
    <property type="match status" value="1"/>
</dbReference>
<dbReference type="GO" id="GO:0016020">
    <property type="term" value="C:membrane"/>
    <property type="evidence" value="ECO:0007669"/>
    <property type="project" value="InterPro"/>
</dbReference>
<dbReference type="GO" id="GO:0007154">
    <property type="term" value="P:cell communication"/>
    <property type="evidence" value="ECO:0007669"/>
    <property type="project" value="InterPro"/>
</dbReference>
<dbReference type="InterPro" id="IPR006311">
    <property type="entry name" value="TAT_signal"/>
</dbReference>